<name>A0A0E9TIM1_ANGAN</name>
<reference evidence="1" key="1">
    <citation type="submission" date="2014-11" db="EMBL/GenBank/DDBJ databases">
        <authorList>
            <person name="Amaro Gonzalez C."/>
        </authorList>
    </citation>
    <scope>NUCLEOTIDE SEQUENCE</scope>
</reference>
<protein>
    <submittedName>
        <fullName evidence="1">Uncharacterized protein</fullName>
    </submittedName>
</protein>
<sequence length="25" mass="2718">MAYVVIIVKLESASSFCTELQSDAL</sequence>
<dbReference type="AlphaFoldDB" id="A0A0E9TIM1"/>
<proteinExistence type="predicted"/>
<organism evidence="1">
    <name type="scientific">Anguilla anguilla</name>
    <name type="common">European freshwater eel</name>
    <name type="synonym">Muraena anguilla</name>
    <dbReference type="NCBI Taxonomy" id="7936"/>
    <lineage>
        <taxon>Eukaryota</taxon>
        <taxon>Metazoa</taxon>
        <taxon>Chordata</taxon>
        <taxon>Craniata</taxon>
        <taxon>Vertebrata</taxon>
        <taxon>Euteleostomi</taxon>
        <taxon>Actinopterygii</taxon>
        <taxon>Neopterygii</taxon>
        <taxon>Teleostei</taxon>
        <taxon>Anguilliformes</taxon>
        <taxon>Anguillidae</taxon>
        <taxon>Anguilla</taxon>
    </lineage>
</organism>
<accession>A0A0E9TIM1</accession>
<evidence type="ECO:0000313" key="1">
    <source>
        <dbReference type="EMBL" id="JAH52730.1"/>
    </source>
</evidence>
<dbReference type="EMBL" id="GBXM01055847">
    <property type="protein sequence ID" value="JAH52730.1"/>
    <property type="molecule type" value="Transcribed_RNA"/>
</dbReference>
<reference evidence="1" key="2">
    <citation type="journal article" date="2015" name="Fish Shellfish Immunol.">
        <title>Early steps in the European eel (Anguilla anguilla)-Vibrio vulnificus interaction in the gills: Role of the RtxA13 toxin.</title>
        <authorList>
            <person name="Callol A."/>
            <person name="Pajuelo D."/>
            <person name="Ebbesson L."/>
            <person name="Teles M."/>
            <person name="MacKenzie S."/>
            <person name="Amaro C."/>
        </authorList>
    </citation>
    <scope>NUCLEOTIDE SEQUENCE</scope>
</reference>